<gene>
    <name evidence="1" type="ORF">CLUP02_12334</name>
</gene>
<dbReference type="EMBL" id="CP019478">
    <property type="protein sequence ID" value="UQC86832.1"/>
    <property type="molecule type" value="Genomic_DNA"/>
</dbReference>
<evidence type="ECO:0000313" key="2">
    <source>
        <dbReference type="Proteomes" id="UP000830671"/>
    </source>
</evidence>
<dbReference type="Proteomes" id="UP000830671">
    <property type="component" value="Chromosome 6"/>
</dbReference>
<name>A0A9Q8T0D4_9PEZI</name>
<keyword evidence="2" id="KW-1185">Reference proteome</keyword>
<dbReference type="AlphaFoldDB" id="A0A9Q8T0D4"/>
<sequence>MTAAVDRLAASRPMLLGRTLKGRSFHRPRYEIEKRRLGRTDVVPSGTAMKFLFSEPEKSKRWVEQAFDVNAAVRRGASSNGVPEVFDDERPFMAITIAVKAGPVSIDLRSVRVLIDLGLQASMESRSGPPVEDQHVHISTTFMVLTGSFRDGIGTSAVSPHCRRAYNTLINPMLAATRTTMVLLRSCADDDYVADDGEDCRSIFTTNKELERRIGYGESDLFRSPTLRAEPKSSLADTLAIISRQRDISTQARLIGPLPQVQQGILARLKTKMASAGQPPKHTRSIAKVRRSQHSTRARSIGSGRLHSQLPVGPQPLWVAEVTITQSGTMLNHDVNGPQAPRCTLDNCNLPIAHLHRRKGQAGQAIAGEGVREGDFQRDLCKTTYDEEASWSWFQTNRHLVVKKRLSTSWDAECQPTDLYRRLWTLKMLEDADFDTVQSDIHMRG</sequence>
<dbReference type="RefSeq" id="XP_049148443.1">
    <property type="nucleotide sequence ID" value="XM_049291298.1"/>
</dbReference>
<accession>A0A9Q8T0D4</accession>
<proteinExistence type="predicted"/>
<protein>
    <submittedName>
        <fullName evidence="1">Uncharacterized protein</fullName>
    </submittedName>
</protein>
<evidence type="ECO:0000313" key="1">
    <source>
        <dbReference type="EMBL" id="UQC86832.1"/>
    </source>
</evidence>
<dbReference type="GeneID" id="73346308"/>
<organism evidence="1 2">
    <name type="scientific">Colletotrichum lupini</name>
    <dbReference type="NCBI Taxonomy" id="145971"/>
    <lineage>
        <taxon>Eukaryota</taxon>
        <taxon>Fungi</taxon>
        <taxon>Dikarya</taxon>
        <taxon>Ascomycota</taxon>
        <taxon>Pezizomycotina</taxon>
        <taxon>Sordariomycetes</taxon>
        <taxon>Hypocreomycetidae</taxon>
        <taxon>Glomerellales</taxon>
        <taxon>Glomerellaceae</taxon>
        <taxon>Colletotrichum</taxon>
        <taxon>Colletotrichum acutatum species complex</taxon>
    </lineage>
</organism>
<dbReference type="KEGG" id="clup:CLUP02_12334"/>
<reference evidence="1" key="1">
    <citation type="journal article" date="2021" name="Mol. Plant Microbe Interact.">
        <title>Complete Genome Sequence of the Plant-Pathogenic Fungus Colletotrichum lupini.</title>
        <authorList>
            <person name="Baroncelli R."/>
            <person name="Pensec F."/>
            <person name="Da Lio D."/>
            <person name="Boufleur T."/>
            <person name="Vicente I."/>
            <person name="Sarrocco S."/>
            <person name="Picot A."/>
            <person name="Baraldi E."/>
            <person name="Sukno S."/>
            <person name="Thon M."/>
            <person name="Le Floch G."/>
        </authorList>
    </citation>
    <scope>NUCLEOTIDE SEQUENCE</scope>
    <source>
        <strain evidence="1">IMI 504893</strain>
    </source>
</reference>